<evidence type="ECO:0000256" key="4">
    <source>
        <dbReference type="ARBA" id="ARBA00022692"/>
    </source>
</evidence>
<evidence type="ECO:0000313" key="8">
    <source>
        <dbReference type="EMBL" id="MBU6081336.1"/>
    </source>
</evidence>
<feature type="transmembrane region" description="Helical" evidence="7">
    <location>
        <begin position="416"/>
        <end position="434"/>
    </location>
</feature>
<feature type="transmembrane region" description="Helical" evidence="7">
    <location>
        <begin position="324"/>
        <end position="344"/>
    </location>
</feature>
<feature type="transmembrane region" description="Helical" evidence="7">
    <location>
        <begin position="350"/>
        <end position="366"/>
    </location>
</feature>
<comment type="similarity">
    <text evidence="2">Belongs to the nucleobase:cation symporter-2 (NCS2) (TC 2.A.40) family. Azg-like subfamily.</text>
</comment>
<evidence type="ECO:0000256" key="3">
    <source>
        <dbReference type="ARBA" id="ARBA00022448"/>
    </source>
</evidence>
<comment type="caution">
    <text evidence="8">The sequence shown here is derived from an EMBL/GenBank/DDBJ whole genome shotgun (WGS) entry which is preliminary data.</text>
</comment>
<dbReference type="PANTHER" id="PTHR43337">
    <property type="entry name" value="XANTHINE/URACIL PERMEASE C887.17-RELATED"/>
    <property type="match status" value="1"/>
</dbReference>
<evidence type="ECO:0000256" key="1">
    <source>
        <dbReference type="ARBA" id="ARBA00004141"/>
    </source>
</evidence>
<evidence type="ECO:0000256" key="5">
    <source>
        <dbReference type="ARBA" id="ARBA00022989"/>
    </source>
</evidence>
<keyword evidence="6 7" id="KW-0472">Membrane</keyword>
<organism evidence="8 9">
    <name type="scientific">Allobacillus halotolerans</name>
    <dbReference type="NCBI Taxonomy" id="570278"/>
    <lineage>
        <taxon>Bacteria</taxon>
        <taxon>Bacillati</taxon>
        <taxon>Bacillota</taxon>
        <taxon>Bacilli</taxon>
        <taxon>Bacillales</taxon>
        <taxon>Bacillaceae</taxon>
        <taxon>Allobacillus</taxon>
    </lineage>
</organism>
<evidence type="ECO:0000313" key="9">
    <source>
        <dbReference type="Proteomes" id="UP000812672"/>
    </source>
</evidence>
<evidence type="ECO:0000256" key="7">
    <source>
        <dbReference type="SAM" id="Phobius"/>
    </source>
</evidence>
<gene>
    <name evidence="8" type="ORF">KQ486_09965</name>
</gene>
<feature type="transmembrane region" description="Helical" evidence="7">
    <location>
        <begin position="31"/>
        <end position="53"/>
    </location>
</feature>
<dbReference type="EMBL" id="JAHLZF010000014">
    <property type="protein sequence ID" value="MBU6081336.1"/>
    <property type="molecule type" value="Genomic_DNA"/>
</dbReference>
<dbReference type="Proteomes" id="UP000812672">
    <property type="component" value="Unassembled WGS sequence"/>
</dbReference>
<feature type="transmembrane region" description="Helical" evidence="7">
    <location>
        <begin position="378"/>
        <end position="404"/>
    </location>
</feature>
<feature type="transmembrane region" description="Helical" evidence="7">
    <location>
        <begin position="65"/>
        <end position="92"/>
    </location>
</feature>
<proteinExistence type="inferred from homology"/>
<keyword evidence="9" id="KW-1185">Reference proteome</keyword>
<keyword evidence="3" id="KW-0813">Transport</keyword>
<dbReference type="PANTHER" id="PTHR43337:SF2">
    <property type="entry name" value="XANTHINE_URACIL PERMEASE"/>
    <property type="match status" value="1"/>
</dbReference>
<feature type="transmembrane region" description="Helical" evidence="7">
    <location>
        <begin position="112"/>
        <end position="135"/>
    </location>
</feature>
<dbReference type="InterPro" id="IPR006043">
    <property type="entry name" value="NCS2"/>
</dbReference>
<accession>A0ABS6GQG0</accession>
<sequence length="438" mass="47253">MSFGFHPGWVEGYLKRRKIMNRVNNNWGQEISAGLIGYLTTVYIVVVNSAILADAGLDMEFGMIATILASTLGCLLMGFWAKLPLIIIPGMGVNALFTYSIVQQYDYSYGEGLGVVVIASLVFVITAFTPIGSYLSRSIPTTLKHGITIGLGLFLILIGLENAQLIVSGDHSIISLGDLSSPFVIVSLVTLLIGVLLFVKNVPANFLITMIVGTMLTFVFGLSEQEPITISLSSITDGWVAPEFHHIGQITFWAAVLPLALVLIFETIGILQGQVDMLEKPERYKVGSKSSSIAALFSGFFGTSPTIPAAENAAVIAAKGRTGLASVVAGVLFLSTILLIPYISMIPANAISPILIIVGVLMMQNIKHINVNDLTEAFPMFLIMFMIPFTYSIADGMAFGFIAYPLIKYFTGNKEATTPILWVIAGLFVLEFIVKATM</sequence>
<evidence type="ECO:0000256" key="2">
    <source>
        <dbReference type="ARBA" id="ARBA00005697"/>
    </source>
</evidence>
<keyword evidence="5 7" id="KW-1133">Transmembrane helix</keyword>
<dbReference type="InterPro" id="IPR045018">
    <property type="entry name" value="Azg-like"/>
</dbReference>
<feature type="transmembrane region" description="Helical" evidence="7">
    <location>
        <begin position="206"/>
        <end position="223"/>
    </location>
</feature>
<feature type="transmembrane region" description="Helical" evidence="7">
    <location>
        <begin position="250"/>
        <end position="271"/>
    </location>
</feature>
<reference evidence="8 9" key="1">
    <citation type="journal article" date="2011" name="Int. J. Syst. Evol. Microbiol.">
        <title>Allobacillus halotolerans gen. nov., sp. nov. isolated from shrimp paste.</title>
        <authorList>
            <person name="Sheu S.Y."/>
            <person name="Arun A.B."/>
            <person name="Jiang S.R."/>
            <person name="Young C.C."/>
            <person name="Chen W.M."/>
        </authorList>
    </citation>
    <scope>NUCLEOTIDE SEQUENCE [LARGE SCALE GENOMIC DNA]</scope>
    <source>
        <strain evidence="8 9">LMG 24826</strain>
    </source>
</reference>
<name>A0ABS6GQG0_9BACI</name>
<feature type="transmembrane region" description="Helical" evidence="7">
    <location>
        <begin position="147"/>
        <end position="167"/>
    </location>
</feature>
<comment type="subcellular location">
    <subcellularLocation>
        <location evidence="1">Membrane</location>
        <topology evidence="1">Multi-pass membrane protein</topology>
    </subcellularLocation>
</comment>
<dbReference type="Pfam" id="PF00860">
    <property type="entry name" value="Xan_ur_permease"/>
    <property type="match status" value="1"/>
</dbReference>
<keyword evidence="4 7" id="KW-0812">Transmembrane</keyword>
<protein>
    <submittedName>
        <fullName evidence="8">NCS2 family permease</fullName>
    </submittedName>
</protein>
<evidence type="ECO:0000256" key="6">
    <source>
        <dbReference type="ARBA" id="ARBA00023136"/>
    </source>
</evidence>
<feature type="transmembrane region" description="Helical" evidence="7">
    <location>
        <begin position="179"/>
        <end position="199"/>
    </location>
</feature>